<dbReference type="EMBL" id="AMCI01005959">
    <property type="protein sequence ID" value="EJW95164.1"/>
    <property type="molecule type" value="Genomic_DNA"/>
</dbReference>
<keyword evidence="1" id="KW-0378">Hydrolase</keyword>
<organism evidence="1">
    <name type="scientific">gut metagenome</name>
    <dbReference type="NCBI Taxonomy" id="749906"/>
    <lineage>
        <taxon>unclassified sequences</taxon>
        <taxon>metagenomes</taxon>
        <taxon>organismal metagenomes</taxon>
    </lineage>
</organism>
<accession>J9G6P2</accession>
<dbReference type="Pfam" id="PF02074">
    <property type="entry name" value="Peptidase_M32"/>
    <property type="match status" value="1"/>
</dbReference>
<feature type="non-terminal residue" evidence="1">
    <location>
        <position position="1"/>
    </location>
</feature>
<dbReference type="PRINTS" id="PR00998">
    <property type="entry name" value="CRBOXYPTASET"/>
</dbReference>
<dbReference type="Gene3D" id="1.10.1370.30">
    <property type="match status" value="1"/>
</dbReference>
<evidence type="ECO:0000313" key="1">
    <source>
        <dbReference type="EMBL" id="EJW95164.1"/>
    </source>
</evidence>
<protein>
    <submittedName>
        <fullName evidence="1">Thermostable carboxypeptidase 1</fullName>
    </submittedName>
</protein>
<dbReference type="GO" id="GO:0004181">
    <property type="term" value="F:metallocarboxypeptidase activity"/>
    <property type="evidence" value="ECO:0007669"/>
    <property type="project" value="InterPro"/>
</dbReference>
<keyword evidence="1" id="KW-0645">Protease</keyword>
<dbReference type="AlphaFoldDB" id="J9G6P2"/>
<proteinExistence type="predicted"/>
<feature type="non-terminal residue" evidence="1">
    <location>
        <position position="225"/>
    </location>
</feature>
<keyword evidence="1" id="KW-0121">Carboxypeptidase</keyword>
<dbReference type="InterPro" id="IPR001333">
    <property type="entry name" value="Peptidase_M32_Taq"/>
</dbReference>
<name>J9G6P2_9ZZZZ</name>
<sequence>AQLLDSTKPAYDVLLDQFEEGLTMEKCDVFFNQLKEVITPLVHRIVTDGKAPRADFLNSRWPIDLQRELSSQIMELMHIDRERCILGESEHPFTSGFSKWDVRITTHFHEDDMASNLYSVVHEGGHSLYELHLADRLEGTCLADGASMSIHESQSRLFENYIGRSLPFVKCIWPLLTALFPEQLKGVTAEQFYKTVNTCQPSLIRTESDEVTYCLHIMVRYEIEK</sequence>
<comment type="caution">
    <text evidence="1">The sequence shown here is derived from an EMBL/GenBank/DDBJ whole genome shotgun (WGS) entry which is preliminary data.</text>
</comment>
<dbReference type="SUPFAM" id="SSF55486">
    <property type="entry name" value="Metalloproteases ('zincins'), catalytic domain"/>
    <property type="match status" value="1"/>
</dbReference>
<gene>
    <name evidence="1" type="ORF">EVA_16729</name>
</gene>
<dbReference type="PANTHER" id="PTHR34217">
    <property type="entry name" value="METAL-DEPENDENT CARBOXYPEPTIDASE"/>
    <property type="match status" value="1"/>
</dbReference>
<dbReference type="GO" id="GO:0006508">
    <property type="term" value="P:proteolysis"/>
    <property type="evidence" value="ECO:0007669"/>
    <property type="project" value="InterPro"/>
</dbReference>
<reference evidence="1" key="1">
    <citation type="journal article" date="2012" name="PLoS ONE">
        <title>Gene sets for utilization of primary and secondary nutrition supplies in the distal gut of endangered iberian lynx.</title>
        <authorList>
            <person name="Alcaide M."/>
            <person name="Messina E."/>
            <person name="Richter M."/>
            <person name="Bargiela R."/>
            <person name="Peplies J."/>
            <person name="Huws S.A."/>
            <person name="Newbold C.J."/>
            <person name="Golyshin P.N."/>
            <person name="Simon M.A."/>
            <person name="Lopez G."/>
            <person name="Yakimov M.M."/>
            <person name="Ferrer M."/>
        </authorList>
    </citation>
    <scope>NUCLEOTIDE SEQUENCE</scope>
</reference>
<dbReference type="PROSITE" id="PS52034">
    <property type="entry name" value="PEPTIDASE_M32"/>
    <property type="match status" value="1"/>
</dbReference>
<dbReference type="PANTHER" id="PTHR34217:SF1">
    <property type="entry name" value="CARBOXYPEPTIDASE 1"/>
    <property type="match status" value="1"/>
</dbReference>